<sequence length="218" mass="23611">MRAAFHQQLDALAASIADICQLAGSAMQKATQALLQADLALAEEVISCHDDIVLRTRRLEEAAFTVLALQAPVASDLRAVLAALKNVADAERMGALALHVAKITRRRHPQRALPEEVHGYFAEMGRIAVSIGHDAKGVVLSGDPEKAARLDADDDAMDDLHRHLFTVLMDKEWKHGVAAAVDVTLLGRYYERFADHAVEISRRMIYQAGGTGTAVGQA</sequence>
<dbReference type="GO" id="GO:0005737">
    <property type="term" value="C:cytoplasm"/>
    <property type="evidence" value="ECO:0007669"/>
    <property type="project" value="UniProtKB-SubCell"/>
</dbReference>
<evidence type="ECO:0000256" key="5">
    <source>
        <dbReference type="ARBA" id="ARBA00022490"/>
    </source>
</evidence>
<feature type="domain" description="PhoU" evidence="8">
    <location>
        <begin position="17"/>
        <end position="103"/>
    </location>
</feature>
<dbReference type="Gene3D" id="1.20.58.220">
    <property type="entry name" value="Phosphate transport system protein phou homolog 2, domain 2"/>
    <property type="match status" value="1"/>
</dbReference>
<gene>
    <name evidence="9" type="ORF">BKG76_06605</name>
</gene>
<dbReference type="InterPro" id="IPR028366">
    <property type="entry name" value="PhoU"/>
</dbReference>
<dbReference type="GO" id="GO:0045936">
    <property type="term" value="P:negative regulation of phosphate metabolic process"/>
    <property type="evidence" value="ECO:0007669"/>
    <property type="project" value="InterPro"/>
</dbReference>
<dbReference type="FunFam" id="1.20.58.220:FF:000004">
    <property type="entry name" value="Phosphate-specific transport system accessory protein PhoU"/>
    <property type="match status" value="1"/>
</dbReference>
<evidence type="ECO:0000256" key="4">
    <source>
        <dbReference type="ARBA" id="ARBA00022448"/>
    </source>
</evidence>
<reference evidence="9 10" key="1">
    <citation type="submission" date="2016-10" db="EMBL/GenBank/DDBJ databases">
        <title>Evaluation of Human, Veterinary and Environmental Mycobacterium chelonae Isolates by Core Genome Phylogenomic Analysis, Targeted Gene Comparison, and Anti-microbial Susceptibility Patterns: A Tale of Mistaken Identities.</title>
        <authorList>
            <person name="Fogelson S.B."/>
            <person name="Camus A.C."/>
            <person name="Lorenz W."/>
            <person name="Vasireddy R."/>
            <person name="Vasireddy S."/>
            <person name="Smith T."/>
            <person name="Brown-Elliott B.A."/>
            <person name="Wallace R.J.Jr."/>
            <person name="Hasan N.A."/>
            <person name="Reischl U."/>
            <person name="Sanchez S."/>
        </authorList>
    </citation>
    <scope>NUCLEOTIDE SEQUENCE [LARGE SCALE GENOMIC DNA]</scope>
    <source>
        <strain evidence="9 10">1559</strain>
    </source>
</reference>
<accession>A0A1S1LEF7</accession>
<evidence type="ECO:0000313" key="10">
    <source>
        <dbReference type="Proteomes" id="UP000179616"/>
    </source>
</evidence>
<dbReference type="SUPFAM" id="SSF109755">
    <property type="entry name" value="PhoU-like"/>
    <property type="match status" value="1"/>
</dbReference>
<dbReference type="EMBL" id="MLIK01000004">
    <property type="protein sequence ID" value="OHU31322.1"/>
    <property type="molecule type" value="Genomic_DNA"/>
</dbReference>
<proteinExistence type="inferred from homology"/>
<protein>
    <recommendedName>
        <fullName evidence="7">Phosphate-specific transport system accessory protein PhoU</fullName>
    </recommendedName>
</protein>
<evidence type="ECO:0000313" key="9">
    <source>
        <dbReference type="EMBL" id="OHU31322.1"/>
    </source>
</evidence>
<keyword evidence="5 7" id="KW-0963">Cytoplasm</keyword>
<dbReference type="OrthoDB" id="9814256at2"/>
<evidence type="ECO:0000256" key="6">
    <source>
        <dbReference type="ARBA" id="ARBA00022592"/>
    </source>
</evidence>
<dbReference type="InterPro" id="IPR026022">
    <property type="entry name" value="PhoU_dom"/>
</dbReference>
<comment type="caution">
    <text evidence="9">The sequence shown here is derived from an EMBL/GenBank/DDBJ whole genome shotgun (WGS) entry which is preliminary data.</text>
</comment>
<keyword evidence="4 7" id="KW-0813">Transport</keyword>
<evidence type="ECO:0000256" key="2">
    <source>
        <dbReference type="ARBA" id="ARBA00008107"/>
    </source>
</evidence>
<dbReference type="STRING" id="948102.BKG76_06605"/>
<dbReference type="PANTHER" id="PTHR42930">
    <property type="entry name" value="PHOSPHATE-SPECIFIC TRANSPORT SYSTEM ACCESSORY PROTEIN PHOU"/>
    <property type="match status" value="1"/>
</dbReference>
<evidence type="ECO:0000256" key="7">
    <source>
        <dbReference type="PIRNR" id="PIRNR003107"/>
    </source>
</evidence>
<name>A0A1S1LEF7_9MYCO</name>
<dbReference type="Pfam" id="PF01895">
    <property type="entry name" value="PhoU"/>
    <property type="match status" value="2"/>
</dbReference>
<dbReference type="PANTHER" id="PTHR42930:SF3">
    <property type="entry name" value="PHOSPHATE-SPECIFIC TRANSPORT SYSTEM ACCESSORY PROTEIN PHOU"/>
    <property type="match status" value="1"/>
</dbReference>
<comment type="function">
    <text evidence="7">Plays a role in the regulation of phosphate uptake.</text>
</comment>
<dbReference type="GeneID" id="57166468"/>
<dbReference type="Proteomes" id="UP000179616">
    <property type="component" value="Unassembled WGS sequence"/>
</dbReference>
<comment type="subunit">
    <text evidence="3 7">Homodimer.</text>
</comment>
<comment type="similarity">
    <text evidence="2 7">Belongs to the PhoU family.</text>
</comment>
<dbReference type="InterPro" id="IPR038078">
    <property type="entry name" value="PhoU-like_sf"/>
</dbReference>
<dbReference type="NCBIfam" id="TIGR02135">
    <property type="entry name" value="phoU_full"/>
    <property type="match status" value="1"/>
</dbReference>
<evidence type="ECO:0000256" key="1">
    <source>
        <dbReference type="ARBA" id="ARBA00004496"/>
    </source>
</evidence>
<feature type="domain" description="PhoU" evidence="8">
    <location>
        <begin position="122"/>
        <end position="203"/>
    </location>
</feature>
<evidence type="ECO:0000259" key="8">
    <source>
        <dbReference type="Pfam" id="PF01895"/>
    </source>
</evidence>
<dbReference type="GO" id="GO:0006817">
    <property type="term" value="P:phosphate ion transport"/>
    <property type="evidence" value="ECO:0007669"/>
    <property type="project" value="UniProtKB-KW"/>
</dbReference>
<dbReference type="PIRSF" id="PIRSF003107">
    <property type="entry name" value="PhoU"/>
    <property type="match status" value="1"/>
</dbReference>
<dbReference type="AlphaFoldDB" id="A0A1S1LEF7"/>
<organism evidence="9 10">
    <name type="scientific">Mycobacteroides franklinii</name>
    <dbReference type="NCBI Taxonomy" id="948102"/>
    <lineage>
        <taxon>Bacteria</taxon>
        <taxon>Bacillati</taxon>
        <taxon>Actinomycetota</taxon>
        <taxon>Actinomycetes</taxon>
        <taxon>Mycobacteriales</taxon>
        <taxon>Mycobacteriaceae</taxon>
        <taxon>Mycobacteroides</taxon>
    </lineage>
</organism>
<dbReference type="GO" id="GO:0030643">
    <property type="term" value="P:intracellular phosphate ion homeostasis"/>
    <property type="evidence" value="ECO:0007669"/>
    <property type="project" value="InterPro"/>
</dbReference>
<dbReference type="RefSeq" id="WP_070936741.1">
    <property type="nucleotide sequence ID" value="NZ_MLIK01000004.1"/>
</dbReference>
<evidence type="ECO:0000256" key="3">
    <source>
        <dbReference type="ARBA" id="ARBA00011738"/>
    </source>
</evidence>
<keyword evidence="6 7" id="KW-0592">Phosphate transport</keyword>
<comment type="subcellular location">
    <subcellularLocation>
        <location evidence="1 7">Cytoplasm</location>
    </subcellularLocation>
</comment>